<dbReference type="Pfam" id="PF13458">
    <property type="entry name" value="Peripla_BP_6"/>
    <property type="match status" value="1"/>
</dbReference>
<keyword evidence="1" id="KW-0732">Signal</keyword>
<reference evidence="3 4" key="1">
    <citation type="submission" date="2013-07" db="EMBL/GenBank/DDBJ databases">
        <title>Genome of Archaeoglobus fulgidus.</title>
        <authorList>
            <person name="Fiebig A."/>
            <person name="Birkeland N.-K."/>
        </authorList>
    </citation>
    <scope>NUCLEOTIDE SEQUENCE [LARGE SCALE GENOMIC DNA]</scope>
    <source>
        <strain evidence="3 4">DSM 8774</strain>
    </source>
</reference>
<dbReference type="EMBL" id="CP006577">
    <property type="protein sequence ID" value="AIG97835.1"/>
    <property type="molecule type" value="Genomic_DNA"/>
</dbReference>
<dbReference type="Gene3D" id="3.40.50.2300">
    <property type="match status" value="2"/>
</dbReference>
<proteinExistence type="predicted"/>
<dbReference type="KEGG" id="afg:AFULGI_00010520"/>
<dbReference type="SUPFAM" id="SSF53822">
    <property type="entry name" value="Periplasmic binding protein-like I"/>
    <property type="match status" value="1"/>
</dbReference>
<evidence type="ECO:0000259" key="2">
    <source>
        <dbReference type="Pfam" id="PF13458"/>
    </source>
</evidence>
<feature type="domain" description="Leucine-binding protein" evidence="2">
    <location>
        <begin position="34"/>
        <end position="354"/>
    </location>
</feature>
<dbReference type="InterPro" id="IPR028082">
    <property type="entry name" value="Peripla_BP_I"/>
</dbReference>
<organism evidence="3 4">
    <name type="scientific">Archaeoglobus fulgidus DSM 8774</name>
    <dbReference type="NCBI Taxonomy" id="1344584"/>
    <lineage>
        <taxon>Archaea</taxon>
        <taxon>Methanobacteriati</taxon>
        <taxon>Methanobacteriota</taxon>
        <taxon>Archaeoglobi</taxon>
        <taxon>Archaeoglobales</taxon>
        <taxon>Archaeoglobaceae</taxon>
        <taxon>Archaeoglobus</taxon>
    </lineage>
</organism>
<protein>
    <submittedName>
        <fullName evidence="3">ABC-type branched-chain amino acid transport system, periplasmic component</fullName>
    </submittedName>
</protein>
<evidence type="ECO:0000256" key="1">
    <source>
        <dbReference type="ARBA" id="ARBA00022729"/>
    </source>
</evidence>
<dbReference type="InterPro" id="IPR051010">
    <property type="entry name" value="BCAA_transport"/>
</dbReference>
<dbReference type="HOGENOM" id="CLU_709038_0_0_2"/>
<name>A0A075WBN6_ARCFL</name>
<gene>
    <name evidence="3" type="ORF">AFULGI_00010520</name>
</gene>
<evidence type="ECO:0000313" key="3">
    <source>
        <dbReference type="EMBL" id="AIG97835.1"/>
    </source>
</evidence>
<accession>A0A075WBN6</accession>
<dbReference type="PANTHER" id="PTHR30483">
    <property type="entry name" value="LEUCINE-SPECIFIC-BINDING PROTEIN"/>
    <property type="match status" value="1"/>
</dbReference>
<sequence length="390" mass="42361">MKDFRVVFSLILLTVFILGCTQPAQPTQPQPEEKIKVGVLIPETGLYSSAGVAMKNAAELAAEHAGNVELVFADCGDSPEKAKTAFEYLVSQKVDAVVGAYSSPQAMVVADAAGENKVVYLVSVASTGVIEKKVTEGNRYVFRTAYNTTYWGVLAAEFLSLSKPDKYYFVGYDPLKTFNQGMLAKINELYGEPELEVYYKSPSVSPDDYKNVAKQIAERAGERDAIILGDPGGVSINFLKEYRANGGKGIIYSVGGALALPATLKKLNAGYTAFQAAALEETEKTDLTAKYFADYKAKFGEDANNYAGLLTYDSIMILSQAFEKGGKEKLIETLESGSFKGAAGIYRFNENHQALWGSEELKGTIGEFVNGKVEVVYPPEFATSQVVWPE</sequence>
<dbReference type="AlphaFoldDB" id="A0A075WBN6"/>
<dbReference type="PROSITE" id="PS51257">
    <property type="entry name" value="PROKAR_LIPOPROTEIN"/>
    <property type="match status" value="1"/>
</dbReference>
<dbReference type="Proteomes" id="UP000028501">
    <property type="component" value="Chromosome"/>
</dbReference>
<dbReference type="InterPro" id="IPR028081">
    <property type="entry name" value="Leu-bd"/>
</dbReference>
<evidence type="ECO:0000313" key="4">
    <source>
        <dbReference type="Proteomes" id="UP000028501"/>
    </source>
</evidence>